<dbReference type="RefSeq" id="YP_010002180.1">
    <property type="nucleotide sequence ID" value="NC_053241.1"/>
</dbReference>
<organism evidence="1 2">
    <name type="scientific">Gordonia phage Ribeye</name>
    <dbReference type="NCBI Taxonomy" id="2250417"/>
    <lineage>
        <taxon>Viruses</taxon>
        <taxon>Duplodnaviria</taxon>
        <taxon>Heunggongvirae</taxon>
        <taxon>Uroviricota</taxon>
        <taxon>Caudoviricetes</taxon>
        <taxon>Stackebrandtviridae</taxon>
        <taxon>Schenleyvirinae</taxon>
        <taxon>Kroosvirus</taxon>
        <taxon>Kroosvirus ribeye</taxon>
    </lineage>
</organism>
<name>A0A345KPF7_9CAUD</name>
<dbReference type="SUPFAM" id="SSF53474">
    <property type="entry name" value="alpha/beta-Hydrolases"/>
    <property type="match status" value="1"/>
</dbReference>
<proteinExistence type="predicted"/>
<dbReference type="Proteomes" id="UP000257630">
    <property type="component" value="Segment"/>
</dbReference>
<evidence type="ECO:0000313" key="1">
    <source>
        <dbReference type="EMBL" id="AXH44909.1"/>
    </source>
</evidence>
<evidence type="ECO:0000313" key="2">
    <source>
        <dbReference type="Proteomes" id="UP000257630"/>
    </source>
</evidence>
<dbReference type="EMBL" id="MH450129">
    <property type="protein sequence ID" value="AXH44909.1"/>
    <property type="molecule type" value="Genomic_DNA"/>
</dbReference>
<dbReference type="KEGG" id="vg:63026727"/>
<dbReference type="InterPro" id="IPR029058">
    <property type="entry name" value="AB_hydrolase_fold"/>
</dbReference>
<dbReference type="GeneID" id="63026727"/>
<keyword evidence="2" id="KW-1185">Reference proteome</keyword>
<accession>A0A345KPF7</accession>
<protein>
    <submittedName>
        <fullName evidence="1">Lysin B</fullName>
    </submittedName>
</protein>
<gene>
    <name evidence="1" type="primary">46</name>
    <name evidence="1" type="ORF">SEA_RIBEYE_46</name>
</gene>
<sequence length="247" mass="27219">MTEPIYVFTFRGIGEPFTGPTMLDLLPLPEGAHRIEVPWWASYGPIPDPFGRSFHDSLAAGMALGERMIRDVLVEHPFARVALVGYSGGAVLAGDLAAKLGGSLIDACVLVADAKAPGTSSVFGIVRRRETGLATYWLSNPNDCICACPKYNPLRIIARTTPFIALDRRAWGAQGADVWRQLSDPKTRRDMAAEIGPPWSPVTWARWERALQLADGYLSQREHVQWYRRAGRMDAAGAWLTRTLTTP</sequence>
<dbReference type="Gene3D" id="3.40.50.1820">
    <property type="entry name" value="alpha/beta hydrolase"/>
    <property type="match status" value="1"/>
</dbReference>
<reference evidence="1 2" key="1">
    <citation type="submission" date="2018-06" db="EMBL/GenBank/DDBJ databases">
        <authorList>
            <person name="Plymale R.C."/>
            <person name="Vermillion C.D."/>
            <person name="Bowman H."/>
            <person name="Gills J.R."/>
            <person name="Wooten L.C."/>
            <person name="Askins J.L."/>
            <person name="Brownlee C.M."/>
            <person name="Davis H.K."/>
            <person name="Edmondson E.M."/>
            <person name="Edwards S.L."/>
            <person name="Haberman K.L."/>
            <person name="Jacobs K.R."/>
            <person name="Jones G.C."/>
            <person name="Livingston L.W."/>
            <person name="Masengale M.E."/>
            <person name="Morrison C.M."/>
            <person name="Mullins A.M."/>
            <person name="Pate M.D."/>
            <person name="Pennington B.T."/>
            <person name="Pickard K.N."/>
            <person name="Rainwater D.R."/>
            <person name="Studdard A.C."/>
            <person name="Walker A.L."/>
            <person name="Reyna N.S."/>
            <person name="Garlena R.A."/>
            <person name="Russell D.A."/>
            <person name="Pope W.H."/>
            <person name="Jacobs-Sera D."/>
            <person name="Hendrix R.W."/>
            <person name="Hatfull G.F."/>
        </authorList>
    </citation>
    <scope>NUCLEOTIDE SEQUENCE [LARGE SCALE GENOMIC DNA]</scope>
</reference>